<protein>
    <submittedName>
        <fullName evidence="4">Uncharacterized protein</fullName>
    </submittedName>
</protein>
<evidence type="ECO:0000313" key="2">
    <source>
        <dbReference type="EMBL" id="KAK3881863.1"/>
    </source>
</evidence>
<gene>
    <name evidence="4" type="ORF">Pcinc_001821</name>
    <name evidence="3" type="ORF">Pcinc_012456</name>
    <name evidence="2" type="ORF">Pcinc_013727</name>
    <name evidence="1" type="ORF">Pcinc_024248</name>
</gene>
<dbReference type="Proteomes" id="UP001286313">
    <property type="component" value="Unassembled WGS sequence"/>
</dbReference>
<dbReference type="EMBL" id="JAWQEG010001167">
    <property type="protein sequence ID" value="KAK3881863.1"/>
    <property type="molecule type" value="Genomic_DNA"/>
</dbReference>
<reference evidence="4" key="1">
    <citation type="submission" date="2023-10" db="EMBL/GenBank/DDBJ databases">
        <title>Genome assemblies of two species of porcelain crab, Petrolisthes cinctipes and Petrolisthes manimaculis (Anomura: Porcellanidae).</title>
        <authorList>
            <person name="Angst P."/>
        </authorList>
    </citation>
    <scope>NUCLEOTIDE SEQUENCE</scope>
    <source>
        <strain evidence="4">PB745_01</strain>
        <tissue evidence="4">Gill</tissue>
    </source>
</reference>
<dbReference type="EMBL" id="JAWQEG010002653">
    <property type="protein sequence ID" value="KAK3870531.1"/>
    <property type="molecule type" value="Genomic_DNA"/>
</dbReference>
<proteinExistence type="predicted"/>
<dbReference type="EMBL" id="JAWQEG010000112">
    <property type="protein sequence ID" value="KAK3894412.1"/>
    <property type="molecule type" value="Genomic_DNA"/>
</dbReference>
<evidence type="ECO:0000313" key="4">
    <source>
        <dbReference type="EMBL" id="KAK3894412.1"/>
    </source>
</evidence>
<accession>A0AAE1L460</accession>
<name>A0AAE1L460_PETCI</name>
<organism evidence="4 5">
    <name type="scientific">Petrolisthes cinctipes</name>
    <name type="common">Flat porcelain crab</name>
    <dbReference type="NCBI Taxonomy" id="88211"/>
    <lineage>
        <taxon>Eukaryota</taxon>
        <taxon>Metazoa</taxon>
        <taxon>Ecdysozoa</taxon>
        <taxon>Arthropoda</taxon>
        <taxon>Crustacea</taxon>
        <taxon>Multicrustacea</taxon>
        <taxon>Malacostraca</taxon>
        <taxon>Eumalacostraca</taxon>
        <taxon>Eucarida</taxon>
        <taxon>Decapoda</taxon>
        <taxon>Pleocyemata</taxon>
        <taxon>Anomura</taxon>
        <taxon>Galatheoidea</taxon>
        <taxon>Porcellanidae</taxon>
        <taxon>Petrolisthes</taxon>
    </lineage>
</organism>
<dbReference type="EMBL" id="JAWQEG010001004">
    <property type="protein sequence ID" value="KAK3883211.1"/>
    <property type="molecule type" value="Genomic_DNA"/>
</dbReference>
<keyword evidence="5" id="KW-1185">Reference proteome</keyword>
<sequence>MSVIVVKPVYKVFFYSEWIRHRLCPSSDVGVGRKVFGSCGVTGEDISHVSLLVGRHDDNVGDEAVGGCVGGVLMASKAALSSTHDTTALQLVTWYLLYVVTDRLGDGVTV</sequence>
<evidence type="ECO:0000313" key="5">
    <source>
        <dbReference type="Proteomes" id="UP001286313"/>
    </source>
</evidence>
<evidence type="ECO:0000313" key="3">
    <source>
        <dbReference type="EMBL" id="KAK3883211.1"/>
    </source>
</evidence>
<dbReference type="AlphaFoldDB" id="A0AAE1L460"/>
<comment type="caution">
    <text evidence="4">The sequence shown here is derived from an EMBL/GenBank/DDBJ whole genome shotgun (WGS) entry which is preliminary data.</text>
</comment>
<evidence type="ECO:0000313" key="1">
    <source>
        <dbReference type="EMBL" id="KAK3870531.1"/>
    </source>
</evidence>